<reference evidence="1 2" key="1">
    <citation type="journal article" date="2018" name="Sci. Data">
        <title>The draft genome sequence of cork oak.</title>
        <authorList>
            <person name="Ramos A.M."/>
            <person name="Usie A."/>
            <person name="Barbosa P."/>
            <person name="Barros P.M."/>
            <person name="Capote T."/>
            <person name="Chaves I."/>
            <person name="Simoes F."/>
            <person name="Abreu I."/>
            <person name="Carrasquinho I."/>
            <person name="Faro C."/>
            <person name="Guimaraes J.B."/>
            <person name="Mendonca D."/>
            <person name="Nobrega F."/>
            <person name="Rodrigues L."/>
            <person name="Saibo N.J.M."/>
            <person name="Varela M.C."/>
            <person name="Egas C."/>
            <person name="Matos J."/>
            <person name="Miguel C.M."/>
            <person name="Oliveira M.M."/>
            <person name="Ricardo C.P."/>
            <person name="Goncalves S."/>
        </authorList>
    </citation>
    <scope>NUCLEOTIDE SEQUENCE [LARGE SCALE GENOMIC DNA]</scope>
    <source>
        <strain evidence="2">cv. HL8</strain>
    </source>
</reference>
<keyword evidence="2" id="KW-1185">Reference proteome</keyword>
<evidence type="ECO:0000313" key="1">
    <source>
        <dbReference type="EMBL" id="KAK7856525.1"/>
    </source>
</evidence>
<accession>A0AAW0LYN2</accession>
<dbReference type="EMBL" id="PKMF04000035">
    <property type="protein sequence ID" value="KAK7856525.1"/>
    <property type="molecule type" value="Genomic_DNA"/>
</dbReference>
<dbReference type="AlphaFoldDB" id="A0AAW0LYN2"/>
<evidence type="ECO:0000313" key="2">
    <source>
        <dbReference type="Proteomes" id="UP000237347"/>
    </source>
</evidence>
<organism evidence="1 2">
    <name type="scientific">Quercus suber</name>
    <name type="common">Cork oak</name>
    <dbReference type="NCBI Taxonomy" id="58331"/>
    <lineage>
        <taxon>Eukaryota</taxon>
        <taxon>Viridiplantae</taxon>
        <taxon>Streptophyta</taxon>
        <taxon>Embryophyta</taxon>
        <taxon>Tracheophyta</taxon>
        <taxon>Spermatophyta</taxon>
        <taxon>Magnoliopsida</taxon>
        <taxon>eudicotyledons</taxon>
        <taxon>Gunneridae</taxon>
        <taxon>Pentapetalae</taxon>
        <taxon>rosids</taxon>
        <taxon>fabids</taxon>
        <taxon>Fagales</taxon>
        <taxon>Fagaceae</taxon>
        <taxon>Quercus</taxon>
    </lineage>
</organism>
<protein>
    <submittedName>
        <fullName evidence="1">Cytochrome p450 cyp72a219</fullName>
    </submittedName>
</protein>
<sequence length="48" mass="5500">MVEMKVALAMIIQKYSFILSPAYVHAPMLLLSLKPQHGAKLVFRRIMN</sequence>
<comment type="caution">
    <text evidence="1">The sequence shown here is derived from an EMBL/GenBank/DDBJ whole genome shotgun (WGS) entry which is preliminary data.</text>
</comment>
<name>A0AAW0LYN2_QUESU</name>
<gene>
    <name evidence="1" type="primary">C7A29_9</name>
    <name evidence="1" type="ORF">CFP56_022626</name>
</gene>
<dbReference type="Proteomes" id="UP000237347">
    <property type="component" value="Unassembled WGS sequence"/>
</dbReference>
<proteinExistence type="predicted"/>